<dbReference type="EMBL" id="JAAOYM010000001">
    <property type="protein sequence ID" value="NIJ13054.1"/>
    <property type="molecule type" value="Genomic_DNA"/>
</dbReference>
<gene>
    <name evidence="2" type="ORF">FHU38_003398</name>
</gene>
<dbReference type="RefSeq" id="WP_167172565.1">
    <property type="nucleotide sequence ID" value="NZ_JAAOYM010000001.1"/>
</dbReference>
<evidence type="ECO:0000259" key="1">
    <source>
        <dbReference type="Pfam" id="PF18899"/>
    </source>
</evidence>
<comment type="caution">
    <text evidence="2">The sequence shown here is derived from an EMBL/GenBank/DDBJ whole genome shotgun (WGS) entry which is preliminary data.</text>
</comment>
<keyword evidence="3" id="KW-1185">Reference proteome</keyword>
<organism evidence="2 3">
    <name type="scientific">Saccharomonospora amisosensis</name>
    <dbReference type="NCBI Taxonomy" id="1128677"/>
    <lineage>
        <taxon>Bacteria</taxon>
        <taxon>Bacillati</taxon>
        <taxon>Actinomycetota</taxon>
        <taxon>Actinomycetes</taxon>
        <taxon>Pseudonocardiales</taxon>
        <taxon>Pseudonocardiaceae</taxon>
        <taxon>Saccharomonospora</taxon>
    </lineage>
</organism>
<accession>A0A7X5URV2</accession>
<sequence>MTQSDDRKVVGWESMMEKAAERLRERTGADLTEWNERVREANPASEPGLRSWLAEQGVGGYSQDLLVYERYGYPEFMLTKPQELIDEQYTDRPELRPICDAVLDAALSVGDVTVQARKTYISLVSPKRTFAIVKASTKSRVDVGLNLPDARPGGRLLAAKSLPKGTVRIALSSVDEVDGEVTDLLCRCYEANS</sequence>
<reference evidence="2 3" key="1">
    <citation type="submission" date="2020-03" db="EMBL/GenBank/DDBJ databases">
        <title>Sequencing the genomes of 1000 actinobacteria strains.</title>
        <authorList>
            <person name="Klenk H.-P."/>
        </authorList>
    </citation>
    <scope>NUCLEOTIDE SEQUENCE [LARGE SCALE GENOMIC DNA]</scope>
    <source>
        <strain evidence="2 3">DSM 45685</strain>
    </source>
</reference>
<feature type="domain" description="DUF5655" evidence="1">
    <location>
        <begin position="85"/>
        <end position="191"/>
    </location>
</feature>
<dbReference type="Pfam" id="PF18899">
    <property type="entry name" value="DUF5655"/>
    <property type="match status" value="1"/>
</dbReference>
<proteinExistence type="predicted"/>
<dbReference type="AlphaFoldDB" id="A0A7X5URV2"/>
<evidence type="ECO:0000313" key="2">
    <source>
        <dbReference type="EMBL" id="NIJ13054.1"/>
    </source>
</evidence>
<evidence type="ECO:0000313" key="3">
    <source>
        <dbReference type="Proteomes" id="UP000545493"/>
    </source>
</evidence>
<protein>
    <recommendedName>
        <fullName evidence="1">DUF5655 domain-containing protein</fullName>
    </recommendedName>
</protein>
<name>A0A7X5URV2_9PSEU</name>
<dbReference type="Proteomes" id="UP000545493">
    <property type="component" value="Unassembled WGS sequence"/>
</dbReference>
<dbReference type="InterPro" id="IPR043714">
    <property type="entry name" value="DUF5655"/>
</dbReference>